<protein>
    <recommendedName>
        <fullName evidence="3">Nephrocystin 3-like N-terminal domain-containing protein</fullName>
    </recommendedName>
</protein>
<keyword evidence="1" id="KW-0677">Repeat</keyword>
<dbReference type="SUPFAM" id="SSF53474">
    <property type="entry name" value="alpha/beta-Hydrolases"/>
    <property type="match status" value="1"/>
</dbReference>
<dbReference type="Proteomes" id="UP000813444">
    <property type="component" value="Unassembled WGS sequence"/>
</dbReference>
<dbReference type="InterPro" id="IPR027417">
    <property type="entry name" value="P-loop_NTPase"/>
</dbReference>
<feature type="region of interest" description="Disordered" evidence="2">
    <location>
        <begin position="36"/>
        <end position="74"/>
    </location>
</feature>
<feature type="compositionally biased region" description="Basic and acidic residues" evidence="2">
    <location>
        <begin position="40"/>
        <end position="49"/>
    </location>
</feature>
<dbReference type="SUPFAM" id="SSF52540">
    <property type="entry name" value="P-loop containing nucleoside triphosphate hydrolases"/>
    <property type="match status" value="1"/>
</dbReference>
<dbReference type="InterPro" id="IPR056884">
    <property type="entry name" value="NPHP3-like_N"/>
</dbReference>
<dbReference type="Gene3D" id="3.40.50.300">
    <property type="entry name" value="P-loop containing nucleotide triphosphate hydrolases"/>
    <property type="match status" value="1"/>
</dbReference>
<dbReference type="InterPro" id="IPR029058">
    <property type="entry name" value="AB_hydrolase_fold"/>
</dbReference>
<proteinExistence type="predicted"/>
<comment type="caution">
    <text evidence="4">The sequence shown here is derived from an EMBL/GenBank/DDBJ whole genome shotgun (WGS) entry which is preliminary data.</text>
</comment>
<evidence type="ECO:0000313" key="5">
    <source>
        <dbReference type="Proteomes" id="UP000813444"/>
    </source>
</evidence>
<evidence type="ECO:0000313" key="4">
    <source>
        <dbReference type="EMBL" id="KAH7316958.1"/>
    </source>
</evidence>
<dbReference type="AlphaFoldDB" id="A0A8K0SQG4"/>
<dbReference type="PANTHER" id="PTHR10039">
    <property type="entry name" value="AMELOGENIN"/>
    <property type="match status" value="1"/>
</dbReference>
<dbReference type="Gene3D" id="3.40.50.1820">
    <property type="entry name" value="alpha/beta hydrolase"/>
    <property type="match status" value="1"/>
</dbReference>
<keyword evidence="5" id="KW-1185">Reference proteome</keyword>
<evidence type="ECO:0000256" key="2">
    <source>
        <dbReference type="SAM" id="MobiDB-lite"/>
    </source>
</evidence>
<dbReference type="EMBL" id="JAGPNK010000008">
    <property type="protein sequence ID" value="KAH7316958.1"/>
    <property type="molecule type" value="Genomic_DNA"/>
</dbReference>
<sequence>MRRVLDTGISVVYEPSSGAPIVDIVVVHGLHGHPYKSWTKKRDDAERKRGGSAQSSLQPGETSETGSTAGQRLSESEPVFWPSDLLPKDVPGARVLTFGYDSKITKYLSGPTNQNSLLAHAKDLLFSLSRERIPDRPTIFVAHSLGGIVVKEALAQSSTSTDASLRNVVESTAAVIFLGTPHRGSLDLAALGEYVRSFVSTFRMETTPALLDALGLKTTDLERAQQAFSLAWQTYDFQVKSFQESLPMSKKGLGPLAAKVVPDYSSSIGDHRERAETLQGNHKEICRFSSHDDPNYRKVAGEIRTIYNSISKLDADKAYQQTLAQHARPVASEAPSIKQLKDLGGYDMSDAQLLALQSLWSPGLHARHQKINKPAANTCSWLFQHELYRNWLNEETRDENFGLLWIKGKPGTGKSVLMKEAFQQALRQRAGPDCLTAGFFFKSLWRSLLHQLLLKDRKSLEKFCTLFREKDLLWTHAANPGAVAWEKDQPKKVFVFIDALDECSAGTVRLQAWLWRDATIDAHKNGVHLNVCISSRHFPSITLRNCPEIIVEHHNQLDIANYVEHKLRVGITSEGRKWEQLRDCILRKSTGVFLWAVLVVDDILRKWDEGKEIQFLMKQVDIVPSALESLFAEMLSSLEPQAREFTQRLFQWAVLTTVPLRVYEWYHILAFIRHPPPSSLAEWRASDEFIENDEQLERVIRTASRGLLEVSREQTDDIRDQDPDAISILAKAGSLNLESGDTRVIQTIHESVREFFLSGKGFLALYDYVYSWPPPPDLIRYFIGKGHLSIMHTCLNYIHIKELDALVEARIHSTVAMKAMKEVDQVSNTAMYSENHPVVTNATGLSTFSNG</sequence>
<feature type="domain" description="Nephrocystin 3-like N-terminal" evidence="3">
    <location>
        <begin position="377"/>
        <end position="536"/>
    </location>
</feature>
<gene>
    <name evidence="4" type="ORF">B0I35DRAFT_451752</name>
</gene>
<dbReference type="Pfam" id="PF24883">
    <property type="entry name" value="NPHP3_N"/>
    <property type="match status" value="1"/>
</dbReference>
<evidence type="ECO:0000256" key="1">
    <source>
        <dbReference type="ARBA" id="ARBA00022737"/>
    </source>
</evidence>
<reference evidence="4" key="1">
    <citation type="journal article" date="2021" name="Nat. Commun.">
        <title>Genetic determinants of endophytism in the Arabidopsis root mycobiome.</title>
        <authorList>
            <person name="Mesny F."/>
            <person name="Miyauchi S."/>
            <person name="Thiergart T."/>
            <person name="Pickel B."/>
            <person name="Atanasova L."/>
            <person name="Karlsson M."/>
            <person name="Huettel B."/>
            <person name="Barry K.W."/>
            <person name="Haridas S."/>
            <person name="Chen C."/>
            <person name="Bauer D."/>
            <person name="Andreopoulos W."/>
            <person name="Pangilinan J."/>
            <person name="LaButti K."/>
            <person name="Riley R."/>
            <person name="Lipzen A."/>
            <person name="Clum A."/>
            <person name="Drula E."/>
            <person name="Henrissat B."/>
            <person name="Kohler A."/>
            <person name="Grigoriev I.V."/>
            <person name="Martin F.M."/>
            <person name="Hacquard S."/>
        </authorList>
    </citation>
    <scope>NUCLEOTIDE SEQUENCE</scope>
    <source>
        <strain evidence="4">MPI-CAGE-CH-0235</strain>
    </source>
</reference>
<accession>A0A8K0SQG4</accession>
<dbReference type="OrthoDB" id="7464126at2759"/>
<evidence type="ECO:0000259" key="3">
    <source>
        <dbReference type="Pfam" id="PF24883"/>
    </source>
</evidence>
<dbReference type="PANTHER" id="PTHR10039:SF5">
    <property type="entry name" value="NACHT DOMAIN-CONTAINING PROTEIN"/>
    <property type="match status" value="1"/>
</dbReference>
<feature type="compositionally biased region" description="Polar residues" evidence="2">
    <location>
        <begin position="52"/>
        <end position="73"/>
    </location>
</feature>
<name>A0A8K0SQG4_9HYPO</name>
<organism evidence="4 5">
    <name type="scientific">Stachybotrys elegans</name>
    <dbReference type="NCBI Taxonomy" id="80388"/>
    <lineage>
        <taxon>Eukaryota</taxon>
        <taxon>Fungi</taxon>
        <taxon>Dikarya</taxon>
        <taxon>Ascomycota</taxon>
        <taxon>Pezizomycotina</taxon>
        <taxon>Sordariomycetes</taxon>
        <taxon>Hypocreomycetidae</taxon>
        <taxon>Hypocreales</taxon>
        <taxon>Stachybotryaceae</taxon>
        <taxon>Stachybotrys</taxon>
    </lineage>
</organism>